<evidence type="ECO:0000313" key="3">
    <source>
        <dbReference type="EMBL" id="PSK40596.1"/>
    </source>
</evidence>
<dbReference type="RefSeq" id="XP_024715295.1">
    <property type="nucleotide sequence ID" value="XM_024855696.1"/>
</dbReference>
<dbReference type="GeneID" id="36563637"/>
<dbReference type="GO" id="GO:0001179">
    <property type="term" value="F:RNA polymerase I general transcription initiation factor binding"/>
    <property type="evidence" value="ECO:0007669"/>
    <property type="project" value="TreeGrafter"/>
</dbReference>
<protein>
    <recommendedName>
        <fullName evidence="2">RRN6 beta-propeller domain-containing protein</fullName>
    </recommendedName>
</protein>
<dbReference type="GO" id="GO:0042790">
    <property type="term" value="P:nucleolar large rRNA transcription by RNA polymerase I"/>
    <property type="evidence" value="ECO:0007669"/>
    <property type="project" value="TreeGrafter"/>
</dbReference>
<feature type="domain" description="RRN6 beta-propeller" evidence="2">
    <location>
        <begin position="148"/>
        <end position="465"/>
    </location>
</feature>
<dbReference type="EMBL" id="PYFQ01000001">
    <property type="protein sequence ID" value="PSK40596.1"/>
    <property type="molecule type" value="Genomic_DNA"/>
</dbReference>
<dbReference type="GO" id="GO:0070860">
    <property type="term" value="C:RNA polymerase I core factor complex"/>
    <property type="evidence" value="ECO:0007669"/>
    <property type="project" value="TreeGrafter"/>
</dbReference>
<feature type="compositionally biased region" description="Basic residues" evidence="1">
    <location>
        <begin position="841"/>
        <end position="851"/>
    </location>
</feature>
<dbReference type="InterPro" id="IPR019350">
    <property type="entry name" value="RNA_pol_I-sp_TIF_RRN6-like"/>
</dbReference>
<dbReference type="STRING" id="418784.A0A2P7YXD2"/>
<evidence type="ECO:0000259" key="2">
    <source>
        <dbReference type="Pfam" id="PF10214"/>
    </source>
</evidence>
<feature type="compositionally biased region" description="Low complexity" evidence="1">
    <location>
        <begin position="774"/>
        <end position="809"/>
    </location>
</feature>
<dbReference type="Proteomes" id="UP000241107">
    <property type="component" value="Unassembled WGS sequence"/>
</dbReference>
<dbReference type="VEuPathDB" id="FungiDB:C7M61_000244"/>
<sequence>MWPSKHLLGVQLAYGIQGNGVVAAEEVSSSLEELPSFQPKLHFPRLRDRGPVLRPIKNSSWNLPTPTDEKDDSAATSMSWWRSKSHSTIYAPDELTEALVAELAPLNELIAHDPTEGDHMVLVNFGTGVFATPVDLDGHKVVPSTKNSVVNIKAVVYVCGDNNTQLRIAPILPQNKKVTAEDSGESSNLYLPAPLQGRTNYASCKFPHRILQIQVSPLLPIIAIRSSSKVHFVRFSWQNDPHTKAPVFDVLPCSIKLHEFTEHDLAHIEFSPTDKHSFSIIDVRGNLSIWRLNTKTWTIKLAHQNIPSAKPGNEIPLAISDLEDTSSWKSICWAPKSESLIAFSRNEATIFRLNRKSSIPVQKLITSNLWANIWDIKSHLGYAFLLTSREIIFLKLGVEVPFKRLVSWKHYLDNEDSSLKLHVCEAEEKDLFICSVFSKNTPLAMIYTFGFHNGKPALLNDPSCIQTDDTCSYIMFDRIVYDGRDKLTYCEFQATASGIQFSSLHGVKSLSIAEASQSCPSDSPDDETVSKDIFNMISIAEATNAFHSFSTSNRMTNENEEIWEDEKSDNVPLVQNYAFRLGHDIKKRLRIEEDSPERTDGTEVSNGSGKSSDDYLSKYTPISAIADCLPITIDDMEEFDSMIEQLNDFYESCGVKLQKDMRRMLKGMALANCDSVQQLQKSLEETYPEHPNVSQAAMILANSFYKVSNDDIESRLQDVYREDLKGCSSELTSMFDDWDIQIPKVRAKSAPPTVDTKKRGLLHRALTQNSQHMSQLTSQASQLTQESAASQSTQLSQSPQPGSSQEIPEIMLSQPSSSQARPATSRLSQKLKRPGSQGASQKKKKRKGGFA</sequence>
<dbReference type="Pfam" id="PF10214">
    <property type="entry name" value="Rrn6_beta-prop"/>
    <property type="match status" value="1"/>
</dbReference>
<feature type="region of interest" description="Disordered" evidence="1">
    <location>
        <begin position="590"/>
        <end position="612"/>
    </location>
</feature>
<feature type="compositionally biased region" description="Basic and acidic residues" evidence="1">
    <location>
        <begin position="590"/>
        <end position="601"/>
    </location>
</feature>
<keyword evidence="4" id="KW-1185">Reference proteome</keyword>
<evidence type="ECO:0000313" key="4">
    <source>
        <dbReference type="Proteomes" id="UP000241107"/>
    </source>
</evidence>
<dbReference type="PANTHER" id="PTHR28221">
    <property type="entry name" value="RNA POLYMERASE I-SPECIFIC TRANSCRIPTION INITIATION FACTOR RRN6"/>
    <property type="match status" value="1"/>
</dbReference>
<accession>A0A2P7YXD2</accession>
<evidence type="ECO:0000256" key="1">
    <source>
        <dbReference type="SAM" id="MobiDB-lite"/>
    </source>
</evidence>
<gene>
    <name evidence="3" type="ORF">C7M61_000244</name>
</gene>
<dbReference type="InterPro" id="IPR048535">
    <property type="entry name" value="RRN6_beta-prop"/>
</dbReference>
<organism evidence="3 4">
    <name type="scientific">Candidozyma pseudohaemuli</name>
    <dbReference type="NCBI Taxonomy" id="418784"/>
    <lineage>
        <taxon>Eukaryota</taxon>
        <taxon>Fungi</taxon>
        <taxon>Dikarya</taxon>
        <taxon>Ascomycota</taxon>
        <taxon>Saccharomycotina</taxon>
        <taxon>Pichiomycetes</taxon>
        <taxon>Metschnikowiaceae</taxon>
        <taxon>Candidozyma</taxon>
    </lineage>
</organism>
<name>A0A2P7YXD2_9ASCO</name>
<reference evidence="3 4" key="1">
    <citation type="submission" date="2018-03" db="EMBL/GenBank/DDBJ databases">
        <title>Candida pseudohaemulonii genome assembly and annotation.</title>
        <authorList>
            <person name="Munoz J.F."/>
            <person name="Gade L.G."/>
            <person name="Chow N.A."/>
            <person name="Litvintseva A.P."/>
            <person name="Loparev V.N."/>
            <person name="Cuomo C.A."/>
        </authorList>
    </citation>
    <scope>NUCLEOTIDE SEQUENCE [LARGE SCALE GENOMIC DNA]</scope>
    <source>
        <strain evidence="3 4">B12108</strain>
    </source>
</reference>
<feature type="compositionally biased region" description="Polar residues" evidence="1">
    <location>
        <begin position="813"/>
        <end position="828"/>
    </location>
</feature>
<feature type="region of interest" description="Disordered" evidence="1">
    <location>
        <begin position="770"/>
        <end position="851"/>
    </location>
</feature>
<comment type="caution">
    <text evidence="3">The sequence shown here is derived from an EMBL/GenBank/DDBJ whole genome shotgun (WGS) entry which is preliminary data.</text>
</comment>
<dbReference type="PANTHER" id="PTHR28221:SF2">
    <property type="entry name" value="RNA POLYMERASE I-SPECIFIC TRANSCRIPTION INITIATION FACTOR RRN6"/>
    <property type="match status" value="1"/>
</dbReference>
<dbReference type="GO" id="GO:0001163">
    <property type="term" value="F:RNA polymerase I transcription regulatory region sequence-specific DNA binding"/>
    <property type="evidence" value="ECO:0007669"/>
    <property type="project" value="TreeGrafter"/>
</dbReference>
<dbReference type="AlphaFoldDB" id="A0A2P7YXD2"/>
<dbReference type="OrthoDB" id="4090074at2759"/>
<proteinExistence type="predicted"/>